<evidence type="ECO:0000313" key="3">
    <source>
        <dbReference type="EMBL" id="KAF5682928.1"/>
    </source>
</evidence>
<protein>
    <submittedName>
        <fullName evidence="3">Putative ABC1 transport</fullName>
    </submittedName>
</protein>
<keyword evidence="1" id="KW-0813">Transport</keyword>
<dbReference type="EMBL" id="JAAQPF010001625">
    <property type="protein sequence ID" value="KAF5682928.1"/>
    <property type="molecule type" value="Genomic_DNA"/>
</dbReference>
<name>A0A8H5U5B5_9HYPO</name>
<keyword evidence="4" id="KW-1185">Reference proteome</keyword>
<comment type="caution">
    <text evidence="3">The sequence shown here is derived from an EMBL/GenBank/DDBJ whole genome shotgun (WGS) entry which is preliminary data.</text>
</comment>
<evidence type="ECO:0000259" key="2">
    <source>
        <dbReference type="Pfam" id="PF00005"/>
    </source>
</evidence>
<organism evidence="3 4">
    <name type="scientific">Fusarium globosum</name>
    <dbReference type="NCBI Taxonomy" id="78864"/>
    <lineage>
        <taxon>Eukaryota</taxon>
        <taxon>Fungi</taxon>
        <taxon>Dikarya</taxon>
        <taxon>Ascomycota</taxon>
        <taxon>Pezizomycotina</taxon>
        <taxon>Sordariomycetes</taxon>
        <taxon>Hypocreomycetidae</taxon>
        <taxon>Hypocreales</taxon>
        <taxon>Nectriaceae</taxon>
        <taxon>Fusarium</taxon>
        <taxon>Fusarium fujikuroi species complex</taxon>
    </lineage>
</organism>
<dbReference type="Pfam" id="PF00005">
    <property type="entry name" value="ABC_tran"/>
    <property type="match status" value="1"/>
</dbReference>
<evidence type="ECO:0000256" key="1">
    <source>
        <dbReference type="ARBA" id="ARBA00022448"/>
    </source>
</evidence>
<evidence type="ECO:0000313" key="4">
    <source>
        <dbReference type="Proteomes" id="UP000532311"/>
    </source>
</evidence>
<dbReference type="InterPro" id="IPR027417">
    <property type="entry name" value="P-loop_NTPase"/>
</dbReference>
<gene>
    <name evidence="3" type="ORF">FGLOB1_14863</name>
</gene>
<dbReference type="Proteomes" id="UP000532311">
    <property type="component" value="Unassembled WGS sequence"/>
</dbReference>
<dbReference type="InterPro" id="IPR003439">
    <property type="entry name" value="ABC_transporter-like_ATP-bd"/>
</dbReference>
<reference evidence="3 4" key="1">
    <citation type="submission" date="2020-05" db="EMBL/GenBank/DDBJ databases">
        <title>Identification and distribution of gene clusters putatively required for synthesis of sphingolipid metabolism inhibitors in phylogenetically diverse species of the filamentous fungus Fusarium.</title>
        <authorList>
            <person name="Kim H.-S."/>
            <person name="Busman M."/>
            <person name="Brown D.W."/>
            <person name="Divon H."/>
            <person name="Uhlig S."/>
            <person name="Proctor R.H."/>
        </authorList>
    </citation>
    <scope>NUCLEOTIDE SEQUENCE [LARGE SCALE GENOMIC DNA]</scope>
    <source>
        <strain evidence="3 4">NRRL 26131</strain>
    </source>
</reference>
<dbReference type="Gene3D" id="3.40.50.300">
    <property type="entry name" value="P-loop containing nucleotide triphosphate hydrolases"/>
    <property type="match status" value="1"/>
</dbReference>
<dbReference type="GO" id="GO:0005524">
    <property type="term" value="F:ATP binding"/>
    <property type="evidence" value="ECO:0007669"/>
    <property type="project" value="InterPro"/>
</dbReference>
<dbReference type="AlphaFoldDB" id="A0A8H5U5B5"/>
<dbReference type="SUPFAM" id="SSF52540">
    <property type="entry name" value="P-loop containing nucleoside triphosphate hydrolases"/>
    <property type="match status" value="1"/>
</dbReference>
<proteinExistence type="predicted"/>
<accession>A0A8H5U5B5</accession>
<dbReference type="PANTHER" id="PTHR19241">
    <property type="entry name" value="ATP-BINDING CASSETTE TRANSPORTER"/>
    <property type="match status" value="1"/>
</dbReference>
<feature type="domain" description="ABC transporter" evidence="2">
    <location>
        <begin position="10"/>
        <end position="130"/>
    </location>
</feature>
<feature type="non-terminal residue" evidence="3">
    <location>
        <position position="1"/>
    </location>
</feature>
<sequence length="140" mass="15134">GETRRILSDVYGWVQPGKLTALMGATGAGKTTLLDVLADRVTMGVITGDILVNGLPRGKSFQRTTGYVQQQDIHLETSTVREALRFSAVLRQPTAISMQDKIDYVEEVINLLEMGPYADAVIGVPGKGMSLYHPITAADD</sequence>
<dbReference type="GO" id="GO:0016887">
    <property type="term" value="F:ATP hydrolysis activity"/>
    <property type="evidence" value="ECO:0007669"/>
    <property type="project" value="InterPro"/>
</dbReference>